<feature type="region of interest" description="Disordered" evidence="10">
    <location>
        <begin position="45"/>
        <end position="143"/>
    </location>
</feature>
<comment type="cofactor">
    <cofactor evidence="1">
        <name>[4Fe-4S] cluster</name>
        <dbReference type="ChEBI" id="CHEBI:49883"/>
    </cofactor>
</comment>
<keyword evidence="5 9" id="KW-0479">Metal-binding</keyword>
<keyword evidence="12" id="KW-1185">Reference proteome</keyword>
<comment type="function">
    <text evidence="8 9">Required for the first step of diphthamide biosynthesis, a post-translational modification of histidine which occurs in elongation factor 2. DPH1 and DPH2 transfer a 3-amino-3-carboxypropyl (ACP) group from S-adenosyl-L-methionine (SAM) to a histidine residue, the reaction is assisted by a reduction system comprising DPH3 and a NADH-dependent reductase. Facilitates the reduction of the catalytic iron-sulfur cluster found in the DPH1 subunit.</text>
</comment>
<dbReference type="AlphaFoldDB" id="A0AAN7N443"/>
<dbReference type="InterPro" id="IPR016435">
    <property type="entry name" value="DPH1/DPH2"/>
</dbReference>
<evidence type="ECO:0000256" key="4">
    <source>
        <dbReference type="ARBA" id="ARBA00021914"/>
    </source>
</evidence>
<evidence type="ECO:0000256" key="10">
    <source>
        <dbReference type="SAM" id="MobiDB-lite"/>
    </source>
</evidence>
<dbReference type="InterPro" id="IPR042265">
    <property type="entry name" value="DPH1/DPH2_3"/>
</dbReference>
<dbReference type="SFLD" id="SFLDG01121">
    <property type="entry name" value="Diphthamide_biosynthesis"/>
    <property type="match status" value="1"/>
</dbReference>
<evidence type="ECO:0000256" key="9">
    <source>
        <dbReference type="RuleBase" id="RU364133"/>
    </source>
</evidence>
<dbReference type="PANTHER" id="PTHR10762">
    <property type="entry name" value="DIPHTHAMIDE BIOSYNTHESIS PROTEIN"/>
    <property type="match status" value="1"/>
</dbReference>
<dbReference type="SFLD" id="SFLDS00032">
    <property type="entry name" value="Radical_SAM_3-amino-3-carboxyp"/>
    <property type="match status" value="1"/>
</dbReference>
<evidence type="ECO:0000313" key="12">
    <source>
        <dbReference type="Proteomes" id="UP001333110"/>
    </source>
</evidence>
<dbReference type="GO" id="GO:0051536">
    <property type="term" value="F:iron-sulfur cluster binding"/>
    <property type="evidence" value="ECO:0007669"/>
    <property type="project" value="UniProtKB-KW"/>
</dbReference>
<organism evidence="11 12">
    <name type="scientific">Mycteria americana</name>
    <name type="common">Wood stork</name>
    <dbReference type="NCBI Taxonomy" id="33587"/>
    <lineage>
        <taxon>Eukaryota</taxon>
        <taxon>Metazoa</taxon>
        <taxon>Chordata</taxon>
        <taxon>Craniata</taxon>
        <taxon>Vertebrata</taxon>
        <taxon>Euteleostomi</taxon>
        <taxon>Archelosauria</taxon>
        <taxon>Archosauria</taxon>
        <taxon>Dinosauria</taxon>
        <taxon>Saurischia</taxon>
        <taxon>Theropoda</taxon>
        <taxon>Coelurosauria</taxon>
        <taxon>Aves</taxon>
        <taxon>Neognathae</taxon>
        <taxon>Neoaves</taxon>
        <taxon>Aequornithes</taxon>
        <taxon>Ciconiiformes</taxon>
        <taxon>Ciconiidae</taxon>
        <taxon>Mycteria</taxon>
    </lineage>
</organism>
<evidence type="ECO:0000256" key="7">
    <source>
        <dbReference type="ARBA" id="ARBA00023014"/>
    </source>
</evidence>
<feature type="compositionally biased region" description="Gly residues" evidence="10">
    <location>
        <begin position="45"/>
        <end position="60"/>
    </location>
</feature>
<dbReference type="PANTHER" id="PTHR10762:SF2">
    <property type="entry name" value="2-(3-AMINO-3-CARBOXYPROPYL)HISTIDINE SYNTHASE SUBUNIT 2"/>
    <property type="match status" value="1"/>
</dbReference>
<evidence type="ECO:0000256" key="8">
    <source>
        <dbReference type="ARBA" id="ARBA00045159"/>
    </source>
</evidence>
<dbReference type="Pfam" id="PF01866">
    <property type="entry name" value="Diphthamide_syn"/>
    <property type="match status" value="1"/>
</dbReference>
<accession>A0AAN7N443</accession>
<reference evidence="11 12" key="1">
    <citation type="journal article" date="2023" name="J. Hered.">
        <title>Chromosome-level genome of the wood stork (Mycteria americana) provides insight into avian chromosome evolution.</title>
        <authorList>
            <person name="Flamio R. Jr."/>
            <person name="Ramstad K.M."/>
        </authorList>
    </citation>
    <scope>NUCLEOTIDE SEQUENCE [LARGE SCALE GENOMIC DNA]</scope>
    <source>
        <strain evidence="11">JAX WOST 10</strain>
    </source>
</reference>
<comment type="caution">
    <text evidence="11">The sequence shown here is derived from an EMBL/GenBank/DDBJ whole genome shotgun (WGS) entry which is preliminary data.</text>
</comment>
<dbReference type="InterPro" id="IPR042263">
    <property type="entry name" value="DPH1/DPH2_1"/>
</dbReference>
<dbReference type="Gene3D" id="3.40.50.11860">
    <property type="entry name" value="Diphthamide synthesis DPH1/DPH2 domain 3"/>
    <property type="match status" value="1"/>
</dbReference>
<evidence type="ECO:0000313" key="11">
    <source>
        <dbReference type="EMBL" id="KAK4819479.1"/>
    </source>
</evidence>
<dbReference type="Gene3D" id="3.40.50.11840">
    <property type="entry name" value="Diphthamide synthesis DPH1/DPH2 domain 1"/>
    <property type="match status" value="1"/>
</dbReference>
<feature type="compositionally biased region" description="Pro residues" evidence="10">
    <location>
        <begin position="65"/>
        <end position="77"/>
    </location>
</feature>
<protein>
    <recommendedName>
        <fullName evidence="4 9">2-(3-amino-3-carboxypropyl)histidine synthase subunit 2</fullName>
    </recommendedName>
</protein>
<dbReference type="NCBIfam" id="TIGR00322">
    <property type="entry name" value="diphth2_R"/>
    <property type="match status" value="1"/>
</dbReference>
<feature type="compositionally biased region" description="Gly residues" evidence="10">
    <location>
        <begin position="85"/>
        <end position="95"/>
    </location>
</feature>
<dbReference type="GO" id="GO:0046872">
    <property type="term" value="F:metal ion binding"/>
    <property type="evidence" value="ECO:0007669"/>
    <property type="project" value="UniProtKB-KW"/>
</dbReference>
<evidence type="ECO:0000256" key="2">
    <source>
        <dbReference type="ARBA" id="ARBA00005156"/>
    </source>
</evidence>
<evidence type="ECO:0000256" key="3">
    <source>
        <dbReference type="ARBA" id="ARBA00006179"/>
    </source>
</evidence>
<dbReference type="Proteomes" id="UP001333110">
    <property type="component" value="Unassembled WGS sequence"/>
</dbReference>
<comment type="pathway">
    <text evidence="2 9">Protein modification; peptidyl-diphthamide biosynthesis.</text>
</comment>
<sequence length="527" mass="56361">MATAFSSDGEAALRRELGPAAAAPRGDLDGFYEMGRAAAFVRGGGFRKVSGAGGGAGPGAAGRPSPVPHPLCPPGRPPVSRRAPGGRGGGSSPDGGGDRGRDVRPGRHHLRQVGAGSRGVARGSSTGRNGAARPLPGRAEGRSCPGWGRRCQGGGRAPWCRARLTPGPPGSCCVDEVAAEHAGAEAVLHYGPACLSPCRKLPVLHIFGQQPLDIGRCAEAFRELYPDLESRVVVLSDVVYAHAMGELEQRLCPEYPNIVFSRVVCGNPPGPAPPGEVQQFGRQFPVEAPGGLQDYAMFYVGAEGLALTSFMLTWNCCPFSSFDPATGCGRRETLNINRALMRRLYLVERARDARVVGILVGTLGVAGYLAVLQHLRELLRRAGKRSYTLAVGKPNPAKLANFLEVDIFVLVACAQNSLLDSSDFYRPVVTPYELELACNPAREWTGNYLTDFRDLLPGNSWKTAAQHLLGARPALLPYLEATVALAVSWLEDSHEQQANVTISWQVAVHMLSSHWPSLQRRPFLTSR</sequence>
<dbReference type="FunFam" id="3.40.50.11860:FF:000001">
    <property type="entry name" value="2-(3-amino-3-carboxypropyl)histidine synthase subunit 2"/>
    <property type="match status" value="1"/>
</dbReference>
<dbReference type="InterPro" id="IPR010014">
    <property type="entry name" value="DHP2"/>
</dbReference>
<dbReference type="EMBL" id="JAUNZN010000006">
    <property type="protein sequence ID" value="KAK4819479.1"/>
    <property type="molecule type" value="Genomic_DNA"/>
</dbReference>
<evidence type="ECO:0000256" key="5">
    <source>
        <dbReference type="ARBA" id="ARBA00022723"/>
    </source>
</evidence>
<feature type="compositionally biased region" description="Basic and acidic residues" evidence="10">
    <location>
        <begin position="96"/>
        <end position="105"/>
    </location>
</feature>
<evidence type="ECO:0000256" key="6">
    <source>
        <dbReference type="ARBA" id="ARBA00023004"/>
    </source>
</evidence>
<gene>
    <name evidence="11" type="ORF">QYF61_004775</name>
</gene>
<dbReference type="GO" id="GO:0090560">
    <property type="term" value="F:2-(3-amino-3-carboxypropyl)histidine synthase activity"/>
    <property type="evidence" value="ECO:0007669"/>
    <property type="project" value="InterPro"/>
</dbReference>
<feature type="compositionally biased region" description="Low complexity" evidence="10">
    <location>
        <begin position="113"/>
        <end position="128"/>
    </location>
</feature>
<keyword evidence="6 9" id="KW-0408">Iron</keyword>
<dbReference type="GO" id="GO:0017183">
    <property type="term" value="P:protein histidyl modification to diphthamide"/>
    <property type="evidence" value="ECO:0007669"/>
    <property type="project" value="InterPro"/>
</dbReference>
<evidence type="ECO:0000256" key="1">
    <source>
        <dbReference type="ARBA" id="ARBA00001966"/>
    </source>
</evidence>
<name>A0AAN7N443_MYCAM</name>
<comment type="similarity">
    <text evidence="3 9">Belongs to the DPH1/DPH2 family. DPH2 subfamily.</text>
</comment>
<proteinExistence type="inferred from homology"/>
<dbReference type="NCBIfam" id="TIGR00272">
    <property type="entry name" value="DPH2"/>
    <property type="match status" value="1"/>
</dbReference>
<keyword evidence="7 9" id="KW-0411">Iron-sulfur</keyword>